<feature type="domain" description="LysM" evidence="8">
    <location>
        <begin position="66"/>
        <end position="114"/>
    </location>
</feature>
<evidence type="ECO:0000256" key="1">
    <source>
        <dbReference type="ARBA" id="ARBA00001947"/>
    </source>
</evidence>
<evidence type="ECO:0000259" key="8">
    <source>
        <dbReference type="PROSITE" id="PS51782"/>
    </source>
</evidence>
<dbReference type="PROSITE" id="PS51782">
    <property type="entry name" value="LYSM"/>
    <property type="match status" value="1"/>
</dbReference>
<comment type="caution">
    <text evidence="9">The sequence shown here is derived from an EMBL/GenBank/DDBJ whole genome shotgun (WGS) entry which is preliminary data.</text>
</comment>
<gene>
    <name evidence="9" type="ORF">ACFOND_13530</name>
</gene>
<proteinExistence type="predicted"/>
<dbReference type="EMBL" id="JBHRYN010000015">
    <property type="protein sequence ID" value="MFC3702660.1"/>
    <property type="molecule type" value="Genomic_DNA"/>
</dbReference>
<sequence>MMSQLLKKTDIFPRAHLVALGACSLLVLLVSLWPTKSQSVVVEIPADVYTPELVEDFIEENPLTSVTETVKSGDTLSTVFERSGAGVSVLYKLILNDEIKTPMEKIFPGQEFVFKFDEADLLHSVTFNESKMVSYTISFNEERTASIEKLVKTPDIHTRYAKATIDDSLFMAGMKAGLTDNMIMQLATIYGWDIDFALDIRKGDSFSLLYEENYLEGEKLSDGPIIAARFYNNGRELTALRYTDESGRTDYYDPSGDSMRKAFLRTPMDVFRISSSFNPKRKHPVLNKIVAHKGTDYAAPIGTPIKVTGDGKVLKAYYSSTYGNVAIVQHGEGIRTLYAHMSKFSKYARAGKRVKQGQVIGYVGKTGRVTGAHLHYEFQVHGVHKNPQTVKLPNAQPLNSKYLENFKSYAANVSGQLSVYDEAYAQSDTPIIHLE</sequence>
<protein>
    <submittedName>
        <fullName evidence="9">Peptidoglycan DD-metalloendopeptidase family protein</fullName>
    </submittedName>
</protein>
<accession>A0ABV7WTN3</accession>
<dbReference type="InterPro" id="IPR016047">
    <property type="entry name" value="M23ase_b-sheet_dom"/>
</dbReference>
<keyword evidence="10" id="KW-1185">Reference proteome</keyword>
<name>A0ABV7WTN3_9GAMM</name>
<evidence type="ECO:0000256" key="3">
    <source>
        <dbReference type="ARBA" id="ARBA00022670"/>
    </source>
</evidence>
<dbReference type="InterPro" id="IPR018392">
    <property type="entry name" value="LysM"/>
</dbReference>
<dbReference type="InterPro" id="IPR050570">
    <property type="entry name" value="Cell_wall_metabolism_enzyme"/>
</dbReference>
<dbReference type="Gene3D" id="3.10.450.350">
    <property type="match status" value="2"/>
</dbReference>
<dbReference type="PANTHER" id="PTHR21666:SF288">
    <property type="entry name" value="CELL DIVISION PROTEIN YTFB"/>
    <property type="match status" value="1"/>
</dbReference>
<evidence type="ECO:0000256" key="7">
    <source>
        <dbReference type="ARBA" id="ARBA00023049"/>
    </source>
</evidence>
<keyword evidence="4" id="KW-0479">Metal-binding</keyword>
<dbReference type="Proteomes" id="UP001595710">
    <property type="component" value="Unassembled WGS sequence"/>
</dbReference>
<evidence type="ECO:0000256" key="2">
    <source>
        <dbReference type="ARBA" id="ARBA00004196"/>
    </source>
</evidence>
<dbReference type="InterPro" id="IPR045834">
    <property type="entry name" value="Csd3_N2"/>
</dbReference>
<evidence type="ECO:0000313" key="10">
    <source>
        <dbReference type="Proteomes" id="UP001595710"/>
    </source>
</evidence>
<dbReference type="RefSeq" id="WP_290280547.1">
    <property type="nucleotide sequence ID" value="NZ_JAUFQI010000001.1"/>
</dbReference>
<dbReference type="SUPFAM" id="SSF51261">
    <property type="entry name" value="Duplicated hybrid motif"/>
    <property type="match status" value="1"/>
</dbReference>
<keyword evidence="6" id="KW-0862">Zinc</keyword>
<comment type="cofactor">
    <cofactor evidence="1">
        <name>Zn(2+)</name>
        <dbReference type="ChEBI" id="CHEBI:29105"/>
    </cofactor>
</comment>
<reference evidence="10" key="1">
    <citation type="journal article" date="2019" name="Int. J. Syst. Evol. Microbiol.">
        <title>The Global Catalogue of Microorganisms (GCM) 10K type strain sequencing project: providing services to taxonomists for standard genome sequencing and annotation.</title>
        <authorList>
            <consortium name="The Broad Institute Genomics Platform"/>
            <consortium name="The Broad Institute Genome Sequencing Center for Infectious Disease"/>
            <person name="Wu L."/>
            <person name="Ma J."/>
        </authorList>
    </citation>
    <scope>NUCLEOTIDE SEQUENCE [LARGE SCALE GENOMIC DNA]</scope>
    <source>
        <strain evidence="10">CECT 8288</strain>
    </source>
</reference>
<dbReference type="CDD" id="cd12797">
    <property type="entry name" value="M23_peptidase"/>
    <property type="match status" value="1"/>
</dbReference>
<dbReference type="InterPro" id="IPR011055">
    <property type="entry name" value="Dup_hybrid_motif"/>
</dbReference>
<dbReference type="Gene3D" id="2.70.70.10">
    <property type="entry name" value="Glucose Permease (Domain IIA)"/>
    <property type="match status" value="1"/>
</dbReference>
<keyword evidence="5" id="KW-0378">Hydrolase</keyword>
<dbReference type="Pfam" id="PF19425">
    <property type="entry name" value="Csd3_N2"/>
    <property type="match status" value="1"/>
</dbReference>
<organism evidence="9 10">
    <name type="scientific">Reinekea marina</name>
    <dbReference type="NCBI Taxonomy" id="1310421"/>
    <lineage>
        <taxon>Bacteria</taxon>
        <taxon>Pseudomonadati</taxon>
        <taxon>Pseudomonadota</taxon>
        <taxon>Gammaproteobacteria</taxon>
        <taxon>Oceanospirillales</taxon>
        <taxon>Saccharospirillaceae</taxon>
        <taxon>Reinekea</taxon>
    </lineage>
</organism>
<keyword evidence="7" id="KW-0482">Metalloprotease</keyword>
<evidence type="ECO:0000256" key="4">
    <source>
        <dbReference type="ARBA" id="ARBA00022723"/>
    </source>
</evidence>
<comment type="subcellular location">
    <subcellularLocation>
        <location evidence="2">Cell envelope</location>
    </subcellularLocation>
</comment>
<evidence type="ECO:0000313" key="9">
    <source>
        <dbReference type="EMBL" id="MFC3702660.1"/>
    </source>
</evidence>
<keyword evidence="3" id="KW-0645">Protease</keyword>
<dbReference type="PANTHER" id="PTHR21666">
    <property type="entry name" value="PEPTIDASE-RELATED"/>
    <property type="match status" value="1"/>
</dbReference>
<dbReference type="Pfam" id="PF01551">
    <property type="entry name" value="Peptidase_M23"/>
    <property type="match status" value="1"/>
</dbReference>
<evidence type="ECO:0000256" key="6">
    <source>
        <dbReference type="ARBA" id="ARBA00022833"/>
    </source>
</evidence>
<evidence type="ECO:0000256" key="5">
    <source>
        <dbReference type="ARBA" id="ARBA00022801"/>
    </source>
</evidence>